<evidence type="ECO:0000256" key="3">
    <source>
        <dbReference type="ARBA" id="ARBA00022448"/>
    </source>
</evidence>
<name>A0A023B077_GRENI</name>
<feature type="repeat" description="WD" evidence="14">
    <location>
        <begin position="239"/>
        <end position="280"/>
    </location>
</feature>
<keyword evidence="11 13" id="KW-0968">Cytoplasmic vesicle</keyword>
<comment type="function">
    <text evidence="12 13">The coatomer is a cytosolic protein complex that binds to dilysine motifs and reversibly associates with Golgi non-clathrin-coated vesicles, which further mediate biosynthetic protein transport from the ER, via the Golgi up to the trans Golgi network. Coatomer complex is required for budding from Golgi membranes, and is essential for the retrograde Golgi-to-ER transport of dilysine-tagged proteins.</text>
</comment>
<dbReference type="InterPro" id="IPR020472">
    <property type="entry name" value="WD40_PAC1"/>
</dbReference>
<evidence type="ECO:0000256" key="5">
    <source>
        <dbReference type="ARBA" id="ARBA00022574"/>
    </source>
</evidence>
<keyword evidence="3 13" id="KW-0813">Transport</keyword>
<dbReference type="CDD" id="cd00200">
    <property type="entry name" value="WD40"/>
    <property type="match status" value="1"/>
</dbReference>
<evidence type="ECO:0000259" key="15">
    <source>
        <dbReference type="Pfam" id="PF04053"/>
    </source>
</evidence>
<comment type="subunit">
    <text evidence="13">Oligomeric complex that consists of at least the alpha, beta, beta', gamma, delta, epsilon and zeta subunits.</text>
</comment>
<evidence type="ECO:0000256" key="6">
    <source>
        <dbReference type="ARBA" id="ARBA00022737"/>
    </source>
</evidence>
<dbReference type="InterPro" id="IPR001680">
    <property type="entry name" value="WD40_rpt"/>
</dbReference>
<gene>
    <name evidence="17" type="ORF">GNI_148210</name>
</gene>
<reference evidence="17" key="1">
    <citation type="submission" date="2013-12" db="EMBL/GenBank/DDBJ databases">
        <authorList>
            <person name="Omoto C.K."/>
            <person name="Sibley D."/>
            <person name="Venepally P."/>
            <person name="Hadjithomas M."/>
            <person name="Karamycheva S."/>
            <person name="Brunk B."/>
            <person name="Roos D."/>
            <person name="Caler E."/>
            <person name="Lorenzi H."/>
        </authorList>
    </citation>
    <scope>NUCLEOTIDE SEQUENCE</scope>
</reference>
<feature type="repeat" description="WD" evidence="14">
    <location>
        <begin position="134"/>
        <end position="176"/>
    </location>
</feature>
<dbReference type="Pfam" id="PF04053">
    <property type="entry name" value="B-prop_COPA_B_2nd"/>
    <property type="match status" value="1"/>
</dbReference>
<dbReference type="GO" id="GO:0005198">
    <property type="term" value="F:structural molecule activity"/>
    <property type="evidence" value="ECO:0007669"/>
    <property type="project" value="UniProtKB-UniRule"/>
</dbReference>
<organism evidence="17 18">
    <name type="scientific">Gregarina niphandrodes</name>
    <name type="common">Septate eugregarine</name>
    <dbReference type="NCBI Taxonomy" id="110365"/>
    <lineage>
        <taxon>Eukaryota</taxon>
        <taxon>Sar</taxon>
        <taxon>Alveolata</taxon>
        <taxon>Apicomplexa</taxon>
        <taxon>Conoidasida</taxon>
        <taxon>Gregarinasina</taxon>
        <taxon>Eugregarinorida</taxon>
        <taxon>Gregarinidae</taxon>
        <taxon>Gregarina</taxon>
    </lineage>
</organism>
<dbReference type="SMART" id="SM00320">
    <property type="entry name" value="WD40"/>
    <property type="match status" value="6"/>
</dbReference>
<evidence type="ECO:0000256" key="2">
    <source>
        <dbReference type="ARBA" id="ARBA00010844"/>
    </source>
</evidence>
<dbReference type="Gene3D" id="1.25.40.470">
    <property type="match status" value="1"/>
</dbReference>
<dbReference type="GO" id="GO:0006888">
    <property type="term" value="P:endoplasmic reticulum to Golgi vesicle-mediated transport"/>
    <property type="evidence" value="ECO:0007669"/>
    <property type="project" value="TreeGrafter"/>
</dbReference>
<keyword evidence="7 13" id="KW-0931">ER-Golgi transport</keyword>
<dbReference type="AlphaFoldDB" id="A0A023B077"/>
<evidence type="ECO:0000256" key="14">
    <source>
        <dbReference type="PROSITE-ProRule" id="PRU00221"/>
    </source>
</evidence>
<dbReference type="OrthoDB" id="2150324at2759"/>
<evidence type="ECO:0000256" key="12">
    <source>
        <dbReference type="ARBA" id="ARBA00025536"/>
    </source>
</evidence>
<keyword evidence="4 13" id="KW-0963">Cytoplasm</keyword>
<keyword evidence="9 13" id="KW-0333">Golgi apparatus</keyword>
<dbReference type="GO" id="GO:0030126">
    <property type="term" value="C:COPI vesicle coat"/>
    <property type="evidence" value="ECO:0007669"/>
    <property type="project" value="TreeGrafter"/>
</dbReference>
<dbReference type="PIRSF" id="PIRSF005567">
    <property type="entry name" value="Coatomer_beta'_subunit"/>
    <property type="match status" value="1"/>
</dbReference>
<dbReference type="VEuPathDB" id="CryptoDB:GNI_148210"/>
<dbReference type="EMBL" id="AFNH02001102">
    <property type="protein sequence ID" value="EZG44378.1"/>
    <property type="molecule type" value="Genomic_DNA"/>
</dbReference>
<keyword evidence="5 14" id="KW-0853">WD repeat</keyword>
<dbReference type="Pfam" id="PF23953">
    <property type="entry name" value="TPR_COPA_B"/>
    <property type="match status" value="1"/>
</dbReference>
<evidence type="ECO:0000313" key="18">
    <source>
        <dbReference type="Proteomes" id="UP000019763"/>
    </source>
</evidence>
<dbReference type="Pfam" id="PF00400">
    <property type="entry name" value="WD40"/>
    <property type="match status" value="4"/>
</dbReference>
<dbReference type="InterPro" id="IPR006692">
    <property type="entry name" value="Beta-prop_COPA/B_2nd"/>
</dbReference>
<comment type="subcellular location">
    <subcellularLocation>
        <location evidence="1 13">Cytoplasmic vesicle</location>
        <location evidence="1 13">COPI-coated vesicle membrane</location>
        <topology evidence="1 13">Peripheral membrane protein</topology>
        <orientation evidence="1 13">Cytoplasmic side</orientation>
    </subcellularLocation>
    <subcellularLocation>
        <location evidence="13">Golgi apparatus membrane</location>
        <topology evidence="13">Peripheral membrane protein</topology>
        <orientation evidence="13">Cytoplasmic side</orientation>
    </subcellularLocation>
    <text evidence="13">The coatomer is cytoplasmic or polymerized on the cytoplasmic side of the Golgi, as well as on the vesicles/buds originating from it.</text>
</comment>
<dbReference type="PRINTS" id="PR00320">
    <property type="entry name" value="GPROTEINBRPT"/>
</dbReference>
<proteinExistence type="inferred from homology"/>
<keyword evidence="6" id="KW-0677">Repeat</keyword>
<dbReference type="Proteomes" id="UP000019763">
    <property type="component" value="Unassembled WGS sequence"/>
</dbReference>
<feature type="domain" description="COPA/B TPR" evidence="16">
    <location>
        <begin position="667"/>
        <end position="850"/>
    </location>
</feature>
<dbReference type="GeneID" id="22915184"/>
<dbReference type="PANTHER" id="PTHR19876">
    <property type="entry name" value="COATOMER"/>
    <property type="match status" value="1"/>
</dbReference>
<dbReference type="SUPFAM" id="SSF50978">
    <property type="entry name" value="WD40 repeat-like"/>
    <property type="match status" value="1"/>
</dbReference>
<dbReference type="GO" id="GO:0000139">
    <property type="term" value="C:Golgi membrane"/>
    <property type="evidence" value="ECO:0007669"/>
    <property type="project" value="UniProtKB-SubCell"/>
</dbReference>
<evidence type="ECO:0000256" key="8">
    <source>
        <dbReference type="ARBA" id="ARBA00022927"/>
    </source>
</evidence>
<dbReference type="GO" id="GO:0006891">
    <property type="term" value="P:intra-Golgi vesicle-mediated transport"/>
    <property type="evidence" value="ECO:0007669"/>
    <property type="project" value="TreeGrafter"/>
</dbReference>
<evidence type="ECO:0000313" key="17">
    <source>
        <dbReference type="EMBL" id="EZG44378.1"/>
    </source>
</evidence>
<evidence type="ECO:0000256" key="7">
    <source>
        <dbReference type="ARBA" id="ARBA00022892"/>
    </source>
</evidence>
<dbReference type="InterPro" id="IPR056176">
    <property type="entry name" value="TPR_COPA_B"/>
</dbReference>
<protein>
    <recommendedName>
        <fullName evidence="13">Coatomer subunit beta'</fullName>
    </recommendedName>
</protein>
<dbReference type="InterPro" id="IPR015943">
    <property type="entry name" value="WD40/YVTN_repeat-like_dom_sf"/>
</dbReference>
<dbReference type="PROSITE" id="PS50294">
    <property type="entry name" value="WD_REPEATS_REGION"/>
    <property type="match status" value="4"/>
</dbReference>
<feature type="repeat" description="WD" evidence="14">
    <location>
        <begin position="92"/>
        <end position="133"/>
    </location>
</feature>
<dbReference type="eggNOG" id="KOG0276">
    <property type="taxonomic scope" value="Eukaryota"/>
</dbReference>
<dbReference type="FunFam" id="2.130.10.10:FF:000016">
    <property type="entry name" value="Coatomer alpha subunit, putative"/>
    <property type="match status" value="1"/>
</dbReference>
<dbReference type="PANTHER" id="PTHR19876:SF2">
    <property type="entry name" value="COATOMER SUBUNIT BETA"/>
    <property type="match status" value="1"/>
</dbReference>
<keyword evidence="8 13" id="KW-0653">Protein transport</keyword>
<dbReference type="InterPro" id="IPR036322">
    <property type="entry name" value="WD40_repeat_dom_sf"/>
</dbReference>
<dbReference type="GO" id="GO:0006890">
    <property type="term" value="P:retrograde vesicle-mediated transport, Golgi to endoplasmic reticulum"/>
    <property type="evidence" value="ECO:0007669"/>
    <property type="project" value="TreeGrafter"/>
</dbReference>
<evidence type="ECO:0000256" key="1">
    <source>
        <dbReference type="ARBA" id="ARBA00004347"/>
    </source>
</evidence>
<evidence type="ECO:0000256" key="13">
    <source>
        <dbReference type="PIRNR" id="PIRNR005567"/>
    </source>
</evidence>
<dbReference type="PROSITE" id="PS50082">
    <property type="entry name" value="WD_REPEATS_2"/>
    <property type="match status" value="4"/>
</dbReference>
<evidence type="ECO:0000256" key="9">
    <source>
        <dbReference type="ARBA" id="ARBA00023034"/>
    </source>
</evidence>
<dbReference type="InterPro" id="IPR016453">
    <property type="entry name" value="COPB2"/>
</dbReference>
<comment type="caution">
    <text evidence="17">The sequence shown here is derived from an EMBL/GenBank/DDBJ whole genome shotgun (WGS) entry which is preliminary data.</text>
</comment>
<evidence type="ECO:0000256" key="4">
    <source>
        <dbReference type="ARBA" id="ARBA00022490"/>
    </source>
</evidence>
<evidence type="ECO:0000256" key="10">
    <source>
        <dbReference type="ARBA" id="ARBA00023136"/>
    </source>
</evidence>
<evidence type="ECO:0000259" key="16">
    <source>
        <dbReference type="Pfam" id="PF23953"/>
    </source>
</evidence>
<accession>A0A023B077</accession>
<feature type="repeat" description="WD" evidence="14">
    <location>
        <begin position="195"/>
        <end position="238"/>
    </location>
</feature>
<dbReference type="Gene3D" id="2.130.10.10">
    <property type="entry name" value="YVTN repeat-like/Quinoprotein amine dehydrogenase"/>
    <property type="match status" value="1"/>
</dbReference>
<sequence length="919" mass="102347">MLDWRKRFQARTSRVKYVDIHPTQPWALAGLYAGSLTVYEYTTQQVIQKIEVGSAPIRCAKFVPSMNWIACGTDEGLICIYNAVTQEKLHVLEAHSDYVRCLALHPTLPLLLSCADDMDIHCWNLNTLNKMATFLGHQDYVMKVAWNPRDANSFASCSLDGTIKLWSLPSNISATLESNHRTTDIINVTNPNYTLLGHTKGVNSVEFCEALDKPFIISASDDHTIRVWDCQSRQCLQTLSGHQANVSHAVFHPYLAVVLSASEDGAVRIWNASTYRCTQEEQIGMGRVWYVGLKHDSNEIAIAADEGICLVSLGSDRPLVTMHSSGGRVVLVKGSADFHSINFKQVDAAMLLDGKKVSVQPKEIGSSDLFPHRIEFSPNGRYLGVQGEEQFSILTSQALRVKSYGQADYFAWLADGSYAVAQTGEFSSSVEIKDDSGSIASFTPGHASITGLFGNGPLLAVAHGGHAEDATNNGTTATETVPASRYGYRHSISFYHPQGSRLIVELPVAAVEVCWHKNRCTVATETGILLFDYHADLMQDIIERNEPETDEGLPYVFTLLAEWNQANIISALMVGSDAVFYTTRLGKLCLLSHGLRTEYSNVQGDQYLLGYLETHQRLLTADRDGKITSHFVDSNFLKLIDVSKCSTWEISLTSEAGGAETEQQLEETLEQLLQDTNEKCRPLALKLLSRQGYDELALKYATDPTTKYDMALKLKKLPIVVQMLQEDPVLSDKPERRWNAVGQVALQCGEIDIAIQAYRAAQNLPSLFMIALSLSDQDLLQEVAHESARNAEQNNEKTRSLANLAYLGYYLLRDHNNCIRLLLDNQQEAEAALYARSFAPSQLESVVQRWEAKNAIKVERWPKLQVACDAAKIMDRVFNTFKPEHVRDYEDLEGFDFAEEFENLGPEEFAAGIGPNKED</sequence>
<dbReference type="SUPFAM" id="SSF63829">
    <property type="entry name" value="Calcium-dependent phosphotriesterase"/>
    <property type="match status" value="1"/>
</dbReference>
<dbReference type="InterPro" id="IPR050844">
    <property type="entry name" value="Coatomer_complex_subunit"/>
</dbReference>
<dbReference type="GO" id="GO:0006886">
    <property type="term" value="P:intracellular protein transport"/>
    <property type="evidence" value="ECO:0007669"/>
    <property type="project" value="UniProtKB-UniRule"/>
</dbReference>
<dbReference type="InterPro" id="IPR019775">
    <property type="entry name" value="WD40_repeat_CS"/>
</dbReference>
<comment type="similarity">
    <text evidence="2 13">Belongs to the WD repeat COPB2 family.</text>
</comment>
<keyword evidence="10 13" id="KW-0472">Membrane</keyword>
<dbReference type="PROSITE" id="PS00678">
    <property type="entry name" value="WD_REPEATS_1"/>
    <property type="match status" value="1"/>
</dbReference>
<evidence type="ECO:0000256" key="11">
    <source>
        <dbReference type="ARBA" id="ARBA00023329"/>
    </source>
</evidence>
<dbReference type="OMA" id="YVDYYPQ"/>
<keyword evidence="18" id="KW-1185">Reference proteome</keyword>
<feature type="domain" description="COPA/B second beta-propeller" evidence="15">
    <location>
        <begin position="337"/>
        <end position="462"/>
    </location>
</feature>
<dbReference type="RefSeq" id="XP_011132693.1">
    <property type="nucleotide sequence ID" value="XM_011134391.1"/>
</dbReference>